<protein>
    <submittedName>
        <fullName evidence="2">Class I SAM-dependent methyltransferase</fullName>
        <ecNumber evidence="2">2.1.1.-</ecNumber>
    </submittedName>
</protein>
<dbReference type="CDD" id="cd02440">
    <property type="entry name" value="AdoMet_MTases"/>
    <property type="match status" value="1"/>
</dbReference>
<reference evidence="2 3" key="1">
    <citation type="submission" date="2024-02" db="EMBL/GenBank/DDBJ databases">
        <title>Full genome sequence of Nocardioides kribbensis.</title>
        <authorList>
            <person name="Poletto B.L."/>
            <person name="Silva G."/>
            <person name="Galante D."/>
            <person name="Campos K.R."/>
            <person name="Santos M.B.N."/>
            <person name="Sacchi C.T."/>
        </authorList>
    </citation>
    <scope>NUCLEOTIDE SEQUENCE [LARGE SCALE GENOMIC DNA]</scope>
    <source>
        <strain evidence="2 3">O4R</strain>
    </source>
</reference>
<dbReference type="EMBL" id="JBEGDP010000029">
    <property type="protein sequence ID" value="MEQ7849119.1"/>
    <property type="molecule type" value="Genomic_DNA"/>
</dbReference>
<dbReference type="GO" id="GO:0008168">
    <property type="term" value="F:methyltransferase activity"/>
    <property type="evidence" value="ECO:0007669"/>
    <property type="project" value="UniProtKB-KW"/>
</dbReference>
<dbReference type="SUPFAM" id="SSF53335">
    <property type="entry name" value="S-adenosyl-L-methionine-dependent methyltransferases"/>
    <property type="match status" value="1"/>
</dbReference>
<sequence length="233" mass="25848">MSRPSPGAVPSPNIWHHTATYELENTAVDPERRIEAAMAALHDWSGQRFLDLGCGTGFHLPRWAERAGSVIGVEPHPDLVALARRRTSRLAGVGVLQGTAQDVPLPDASVDVVQARWAYFFGPGCEPGLAELDRVVARGGTAFVVDNDPTRSTFGDWFRRGYPHLDPPAVVERFWSTRGWTRVPLDVCWRFTSRADLEAVTRVELPGPVADAVLGEHEGLEVDYAVNLWWKRF</sequence>
<evidence type="ECO:0000313" key="2">
    <source>
        <dbReference type="EMBL" id="MEQ7849119.1"/>
    </source>
</evidence>
<gene>
    <name evidence="2" type="ORF">V6R90_17730</name>
</gene>
<dbReference type="GO" id="GO:0032259">
    <property type="term" value="P:methylation"/>
    <property type="evidence" value="ECO:0007669"/>
    <property type="project" value="UniProtKB-KW"/>
</dbReference>
<dbReference type="Pfam" id="PF08241">
    <property type="entry name" value="Methyltransf_11"/>
    <property type="match status" value="1"/>
</dbReference>
<feature type="domain" description="Methyltransferase type 11" evidence="1">
    <location>
        <begin position="50"/>
        <end position="143"/>
    </location>
</feature>
<dbReference type="PANTHER" id="PTHR43464">
    <property type="entry name" value="METHYLTRANSFERASE"/>
    <property type="match status" value="1"/>
</dbReference>
<proteinExistence type="predicted"/>
<keyword evidence="2" id="KW-0808">Transferase</keyword>
<evidence type="ECO:0000313" key="3">
    <source>
        <dbReference type="Proteomes" id="UP001482520"/>
    </source>
</evidence>
<name>A0ABV1P2Z4_9ACTN</name>
<dbReference type="PANTHER" id="PTHR43464:SF23">
    <property type="entry name" value="JUVENILE HORMONE ACID O-METHYLTRANSFERASE"/>
    <property type="match status" value="1"/>
</dbReference>
<dbReference type="RefSeq" id="WP_349805455.1">
    <property type="nucleotide sequence ID" value="NZ_JBEGDP010000029.1"/>
</dbReference>
<keyword evidence="2" id="KW-0489">Methyltransferase</keyword>
<dbReference type="Proteomes" id="UP001482520">
    <property type="component" value="Unassembled WGS sequence"/>
</dbReference>
<comment type="caution">
    <text evidence="2">The sequence shown here is derived from an EMBL/GenBank/DDBJ whole genome shotgun (WGS) entry which is preliminary data.</text>
</comment>
<keyword evidence="3" id="KW-1185">Reference proteome</keyword>
<dbReference type="Gene3D" id="3.40.50.150">
    <property type="entry name" value="Vaccinia Virus protein VP39"/>
    <property type="match status" value="1"/>
</dbReference>
<accession>A0ABV1P2Z4</accession>
<evidence type="ECO:0000259" key="1">
    <source>
        <dbReference type="Pfam" id="PF08241"/>
    </source>
</evidence>
<dbReference type="InterPro" id="IPR029063">
    <property type="entry name" value="SAM-dependent_MTases_sf"/>
</dbReference>
<dbReference type="EC" id="2.1.1.-" evidence="2"/>
<dbReference type="InterPro" id="IPR013216">
    <property type="entry name" value="Methyltransf_11"/>
</dbReference>
<organism evidence="2 3">
    <name type="scientific">Nocardioides kribbensis</name>
    <dbReference type="NCBI Taxonomy" id="305517"/>
    <lineage>
        <taxon>Bacteria</taxon>
        <taxon>Bacillati</taxon>
        <taxon>Actinomycetota</taxon>
        <taxon>Actinomycetes</taxon>
        <taxon>Propionibacteriales</taxon>
        <taxon>Nocardioidaceae</taxon>
        <taxon>Nocardioides</taxon>
    </lineage>
</organism>